<dbReference type="OrthoDB" id="1740536at2759"/>
<evidence type="ECO:0000313" key="2">
    <source>
        <dbReference type="Proteomes" id="UP000824120"/>
    </source>
</evidence>
<proteinExistence type="predicted"/>
<dbReference type="EMBL" id="JACXVP010000006">
    <property type="protein sequence ID" value="KAG5599489.1"/>
    <property type="molecule type" value="Genomic_DNA"/>
</dbReference>
<keyword evidence="2" id="KW-1185">Reference proteome</keyword>
<dbReference type="PANTHER" id="PTHR32108">
    <property type="entry name" value="DNA-DIRECTED RNA POLYMERASE SUBUNIT ALPHA"/>
    <property type="match status" value="1"/>
</dbReference>
<dbReference type="AlphaFoldDB" id="A0A9J5YGW2"/>
<dbReference type="Proteomes" id="UP000824120">
    <property type="component" value="Chromosome 6"/>
</dbReference>
<gene>
    <name evidence="1" type="ORF">H5410_030859</name>
</gene>
<accession>A0A9J5YGW2</accession>
<sequence length="183" mass="20560">MSPLPINNMLHLYMPLELLPSQRQLKENASINVQLHASSRAMQSGAISGIKKKREDISTITYQQGGPSHRYPNNPQIVAHSSCVPYPLRTTRVLQPVEGKLLDLIPCNFDRNKRCAYHLGVQGHDIEDCYGLKNQIESLIRRGLTKCTPSPPNVKNNPLPNHENQKVNMVTPDEEYEGLTVQA</sequence>
<name>A0A9J5YGW2_SOLCO</name>
<organism evidence="1 2">
    <name type="scientific">Solanum commersonii</name>
    <name type="common">Commerson's wild potato</name>
    <name type="synonym">Commerson's nightshade</name>
    <dbReference type="NCBI Taxonomy" id="4109"/>
    <lineage>
        <taxon>Eukaryota</taxon>
        <taxon>Viridiplantae</taxon>
        <taxon>Streptophyta</taxon>
        <taxon>Embryophyta</taxon>
        <taxon>Tracheophyta</taxon>
        <taxon>Spermatophyta</taxon>
        <taxon>Magnoliopsida</taxon>
        <taxon>eudicotyledons</taxon>
        <taxon>Gunneridae</taxon>
        <taxon>Pentapetalae</taxon>
        <taxon>asterids</taxon>
        <taxon>lamiids</taxon>
        <taxon>Solanales</taxon>
        <taxon>Solanaceae</taxon>
        <taxon>Solanoideae</taxon>
        <taxon>Solaneae</taxon>
        <taxon>Solanum</taxon>
    </lineage>
</organism>
<evidence type="ECO:0000313" key="1">
    <source>
        <dbReference type="EMBL" id="KAG5599489.1"/>
    </source>
</evidence>
<protein>
    <submittedName>
        <fullName evidence="1">Uncharacterized protein</fullName>
    </submittedName>
</protein>
<comment type="caution">
    <text evidence="1">The sequence shown here is derived from an EMBL/GenBank/DDBJ whole genome shotgun (WGS) entry which is preliminary data.</text>
</comment>
<reference evidence="1 2" key="1">
    <citation type="submission" date="2020-09" db="EMBL/GenBank/DDBJ databases">
        <title>De no assembly of potato wild relative species, Solanum commersonii.</title>
        <authorList>
            <person name="Cho K."/>
        </authorList>
    </citation>
    <scope>NUCLEOTIDE SEQUENCE [LARGE SCALE GENOMIC DNA]</scope>
    <source>
        <strain evidence="1">LZ3.2</strain>
        <tissue evidence="1">Leaf</tissue>
    </source>
</reference>